<dbReference type="GO" id="GO:0004879">
    <property type="term" value="F:nuclear receptor activity"/>
    <property type="evidence" value="ECO:0007669"/>
    <property type="project" value="TreeGrafter"/>
</dbReference>
<dbReference type="GO" id="GO:0030154">
    <property type="term" value="P:cell differentiation"/>
    <property type="evidence" value="ECO:0007669"/>
    <property type="project" value="TreeGrafter"/>
</dbReference>
<keyword evidence="2" id="KW-0863">Zinc-finger</keyword>
<evidence type="ECO:0000313" key="10">
    <source>
        <dbReference type="EMBL" id="CAD7619539.1"/>
    </source>
</evidence>
<keyword evidence="5" id="KW-0238">DNA-binding</keyword>
<dbReference type="AlphaFoldDB" id="A0A7R9KB75"/>
<dbReference type="GO" id="GO:0008270">
    <property type="term" value="F:zinc ion binding"/>
    <property type="evidence" value="ECO:0007669"/>
    <property type="project" value="UniProtKB-KW"/>
</dbReference>
<gene>
    <name evidence="10" type="ORF">OSB1V03_LOCUS40</name>
</gene>
<dbReference type="PRINTS" id="PR00047">
    <property type="entry name" value="STROIDFINGER"/>
</dbReference>
<keyword evidence="3" id="KW-0862">Zinc</keyword>
<dbReference type="SMART" id="SM00399">
    <property type="entry name" value="ZnF_C4"/>
    <property type="match status" value="1"/>
</dbReference>
<dbReference type="Gene3D" id="3.30.50.10">
    <property type="entry name" value="Erythroid Transcription Factor GATA-1, subunit A"/>
    <property type="match status" value="2"/>
</dbReference>
<organism evidence="10">
    <name type="scientific">Medioppia subpectinata</name>
    <dbReference type="NCBI Taxonomy" id="1979941"/>
    <lineage>
        <taxon>Eukaryota</taxon>
        <taxon>Metazoa</taxon>
        <taxon>Ecdysozoa</taxon>
        <taxon>Arthropoda</taxon>
        <taxon>Chelicerata</taxon>
        <taxon>Arachnida</taxon>
        <taxon>Acari</taxon>
        <taxon>Acariformes</taxon>
        <taxon>Sarcoptiformes</taxon>
        <taxon>Oribatida</taxon>
        <taxon>Brachypylina</taxon>
        <taxon>Oppioidea</taxon>
        <taxon>Oppiidae</taxon>
        <taxon>Medioppia</taxon>
    </lineage>
</organism>
<proteinExistence type="predicted"/>
<dbReference type="InterPro" id="IPR050234">
    <property type="entry name" value="Nuclear_hormone_rcpt_NR1"/>
</dbReference>
<dbReference type="EMBL" id="CAJPIZ010000006">
    <property type="protein sequence ID" value="CAG2099969.1"/>
    <property type="molecule type" value="Genomic_DNA"/>
</dbReference>
<keyword evidence="4" id="KW-0805">Transcription regulation</keyword>
<dbReference type="SUPFAM" id="SSF57716">
    <property type="entry name" value="Glucocorticoid receptor-like (DNA-binding domain)"/>
    <property type="match status" value="2"/>
</dbReference>
<dbReference type="EMBL" id="OC854581">
    <property type="protein sequence ID" value="CAD7619539.1"/>
    <property type="molecule type" value="Genomic_DNA"/>
</dbReference>
<evidence type="ECO:0000256" key="4">
    <source>
        <dbReference type="ARBA" id="ARBA00023015"/>
    </source>
</evidence>
<evidence type="ECO:0000256" key="3">
    <source>
        <dbReference type="ARBA" id="ARBA00022833"/>
    </source>
</evidence>
<keyword evidence="7" id="KW-0675">Receptor</keyword>
<dbReference type="PANTHER" id="PTHR24082:SF283">
    <property type="entry name" value="NUCLEAR HORMONE RECEPTOR HR96"/>
    <property type="match status" value="1"/>
</dbReference>
<evidence type="ECO:0000256" key="1">
    <source>
        <dbReference type="ARBA" id="ARBA00022723"/>
    </source>
</evidence>
<keyword evidence="1" id="KW-0479">Metal-binding</keyword>
<keyword evidence="6" id="KW-0804">Transcription</keyword>
<evidence type="ECO:0000256" key="6">
    <source>
        <dbReference type="ARBA" id="ARBA00023163"/>
    </source>
</evidence>
<dbReference type="InterPro" id="IPR001628">
    <property type="entry name" value="Znf_hrmn_rcpt"/>
</dbReference>
<dbReference type="GO" id="GO:0000978">
    <property type="term" value="F:RNA polymerase II cis-regulatory region sequence-specific DNA binding"/>
    <property type="evidence" value="ECO:0007669"/>
    <property type="project" value="TreeGrafter"/>
</dbReference>
<protein>
    <recommendedName>
        <fullName evidence="9">Nuclear receptor domain-containing protein</fullName>
    </recommendedName>
</protein>
<dbReference type="PROSITE" id="PS51030">
    <property type="entry name" value="NUCLEAR_REC_DBD_2"/>
    <property type="match status" value="1"/>
</dbReference>
<evidence type="ECO:0000256" key="5">
    <source>
        <dbReference type="ARBA" id="ARBA00023125"/>
    </source>
</evidence>
<evidence type="ECO:0000259" key="9">
    <source>
        <dbReference type="PROSITE" id="PS51030"/>
    </source>
</evidence>
<keyword evidence="11" id="KW-1185">Reference proteome</keyword>
<dbReference type="OrthoDB" id="6247587at2759"/>
<sequence>MNLHGRNYLVITCEGCKVFFRRNALKLQTFMCPSNGRCDITVKTRQLCKKCRLEKCLANGMNKELAIVPVFKEITDYNSLNALESSRVSELIEACNDQESSAIFDLDSFKLDKLHAIILFDPKRPNLIHKEPVKLEQQLYIYLLQRYLLLKYRSESESKLQELMFLMKDLNVLREIQYTYGIQEFMPYSHYIGPLIKEIFICPANSQCVINKSTRAICKLCRLNKCYAAGMRKVESIRSNEENKIRKQMLELNILKHKPNGYNSVVSSPVSTATDVSTHSQQFIECHDFLTEIIGKTVNISDEELTQQISEIDIKLSLNENKVKTTELNSVPELAVMPIIRPLHNPNDWNCLETNRIAELLSATKIFEYKLSANMVSVNDFKDMICKYNIKFKDLVADIVQFAKCLNGFLTRICSDDQMVLLKSVNSDYTLQP</sequence>
<dbReference type="InterPro" id="IPR035500">
    <property type="entry name" value="NHR-like_dom_sf"/>
</dbReference>
<evidence type="ECO:0000313" key="11">
    <source>
        <dbReference type="Proteomes" id="UP000759131"/>
    </source>
</evidence>
<dbReference type="Pfam" id="PF00105">
    <property type="entry name" value="zf-C4"/>
    <property type="match status" value="2"/>
</dbReference>
<dbReference type="SUPFAM" id="SSF48508">
    <property type="entry name" value="Nuclear receptor ligand-binding domain"/>
    <property type="match status" value="2"/>
</dbReference>
<keyword evidence="8" id="KW-0539">Nucleus</keyword>
<dbReference type="PANTHER" id="PTHR24082">
    <property type="entry name" value="NUCLEAR HORMONE RECEPTOR"/>
    <property type="match status" value="1"/>
</dbReference>
<evidence type="ECO:0000256" key="2">
    <source>
        <dbReference type="ARBA" id="ARBA00022771"/>
    </source>
</evidence>
<dbReference type="GO" id="GO:0045944">
    <property type="term" value="P:positive regulation of transcription by RNA polymerase II"/>
    <property type="evidence" value="ECO:0007669"/>
    <property type="project" value="TreeGrafter"/>
</dbReference>
<dbReference type="GO" id="GO:0000122">
    <property type="term" value="P:negative regulation of transcription by RNA polymerase II"/>
    <property type="evidence" value="ECO:0007669"/>
    <property type="project" value="TreeGrafter"/>
</dbReference>
<evidence type="ECO:0000256" key="8">
    <source>
        <dbReference type="ARBA" id="ARBA00023242"/>
    </source>
</evidence>
<name>A0A7R9KB75_9ACAR</name>
<reference evidence="10" key="1">
    <citation type="submission" date="2020-11" db="EMBL/GenBank/DDBJ databases">
        <authorList>
            <person name="Tran Van P."/>
        </authorList>
    </citation>
    <scope>NUCLEOTIDE SEQUENCE</scope>
</reference>
<accession>A0A7R9KB75</accession>
<dbReference type="Gene3D" id="1.10.565.10">
    <property type="entry name" value="Retinoid X Receptor"/>
    <property type="match status" value="1"/>
</dbReference>
<dbReference type="Proteomes" id="UP000759131">
    <property type="component" value="Unassembled WGS sequence"/>
</dbReference>
<evidence type="ECO:0000256" key="7">
    <source>
        <dbReference type="ARBA" id="ARBA00023170"/>
    </source>
</evidence>
<feature type="domain" description="Nuclear receptor" evidence="9">
    <location>
        <begin position="1"/>
        <end position="68"/>
    </location>
</feature>
<dbReference type="InterPro" id="IPR013088">
    <property type="entry name" value="Znf_NHR/GATA"/>
</dbReference>